<dbReference type="GO" id="GO:0005886">
    <property type="term" value="C:plasma membrane"/>
    <property type="evidence" value="ECO:0007669"/>
    <property type="project" value="TreeGrafter"/>
</dbReference>
<feature type="transmembrane region" description="Helical" evidence="4">
    <location>
        <begin position="87"/>
        <end position="105"/>
    </location>
</feature>
<dbReference type="PROSITE" id="PS51371">
    <property type="entry name" value="CBS"/>
    <property type="match status" value="1"/>
</dbReference>
<dbReference type="Pfam" id="PF00571">
    <property type="entry name" value="CBS"/>
    <property type="match status" value="1"/>
</dbReference>
<keyword evidence="7" id="KW-1185">Reference proteome</keyword>
<protein>
    <submittedName>
        <fullName evidence="6">Ion Mg(2+) C(O2+) transport protein</fullName>
    </submittedName>
</protein>
<dbReference type="InterPro" id="IPR044751">
    <property type="entry name" value="Ion_transp-like_CBS"/>
</dbReference>
<dbReference type="InterPro" id="IPR000644">
    <property type="entry name" value="CBS_dom"/>
</dbReference>
<feature type="transmembrane region" description="Helical" evidence="4">
    <location>
        <begin position="6"/>
        <end position="34"/>
    </location>
</feature>
<dbReference type="EMBL" id="AYYX01000003">
    <property type="protein sequence ID" value="KRM89616.1"/>
    <property type="molecule type" value="Genomic_DNA"/>
</dbReference>
<feature type="transmembrane region" description="Helical" evidence="4">
    <location>
        <begin position="60"/>
        <end position="81"/>
    </location>
</feature>
<keyword evidence="4" id="KW-0812">Transmembrane</keyword>
<evidence type="ECO:0000313" key="6">
    <source>
        <dbReference type="EMBL" id="KRM89616.1"/>
    </source>
</evidence>
<dbReference type="InterPro" id="IPR036318">
    <property type="entry name" value="FAD-bd_PCMH-like_sf"/>
</dbReference>
<keyword evidence="4" id="KW-1133">Transmembrane helix</keyword>
<reference evidence="6 7" key="1">
    <citation type="journal article" date="2015" name="Genome Announc.">
        <title>Expanding the biotechnology potential of lactobacilli through comparative genomics of 213 strains and associated genera.</title>
        <authorList>
            <person name="Sun Z."/>
            <person name="Harris H.M."/>
            <person name="McCann A."/>
            <person name="Guo C."/>
            <person name="Argimon S."/>
            <person name="Zhang W."/>
            <person name="Yang X."/>
            <person name="Jeffery I.B."/>
            <person name="Cooney J.C."/>
            <person name="Kagawa T.F."/>
            <person name="Liu W."/>
            <person name="Song Y."/>
            <person name="Salvetti E."/>
            <person name="Wrobel A."/>
            <person name="Rasinkangas P."/>
            <person name="Parkhill J."/>
            <person name="Rea M.C."/>
            <person name="O'Sullivan O."/>
            <person name="Ritari J."/>
            <person name="Douillard F.P."/>
            <person name="Paul Ross R."/>
            <person name="Yang R."/>
            <person name="Briner A.E."/>
            <person name="Felis G.E."/>
            <person name="de Vos W.M."/>
            <person name="Barrangou R."/>
            <person name="Klaenhammer T.R."/>
            <person name="Caufield P.W."/>
            <person name="Cui Y."/>
            <person name="Zhang H."/>
            <person name="O'Toole P.W."/>
        </authorList>
    </citation>
    <scope>NUCLEOTIDE SEQUENCE [LARGE SCALE GENOMIC DNA]</scope>
    <source>
        <strain evidence="6 7">DSM 20605</strain>
    </source>
</reference>
<dbReference type="GO" id="GO:0050660">
    <property type="term" value="F:flavin adenine dinucleotide binding"/>
    <property type="evidence" value="ECO:0007669"/>
    <property type="project" value="InterPro"/>
</dbReference>
<dbReference type="SUPFAM" id="SSF56176">
    <property type="entry name" value="FAD-binding/transporter-associated domain-like"/>
    <property type="match status" value="1"/>
</dbReference>
<feature type="domain" description="CBS" evidence="5">
    <location>
        <begin position="265"/>
        <end position="322"/>
    </location>
</feature>
<dbReference type="InterPro" id="IPR005170">
    <property type="entry name" value="Transptr-assoc_dom"/>
</dbReference>
<dbReference type="Pfam" id="PF03471">
    <property type="entry name" value="CorC_HlyC"/>
    <property type="match status" value="1"/>
</dbReference>
<keyword evidence="4" id="KW-0472">Membrane</keyword>
<evidence type="ECO:0000256" key="2">
    <source>
        <dbReference type="ARBA" id="ARBA00023122"/>
    </source>
</evidence>
<evidence type="ECO:0000256" key="1">
    <source>
        <dbReference type="ARBA" id="ARBA00022737"/>
    </source>
</evidence>
<dbReference type="Gene3D" id="3.30.465.10">
    <property type="match status" value="1"/>
</dbReference>
<dbReference type="PANTHER" id="PTHR22777:SF17">
    <property type="entry name" value="UPF0053 PROTEIN SLL0260"/>
    <property type="match status" value="1"/>
</dbReference>
<evidence type="ECO:0000256" key="3">
    <source>
        <dbReference type="PROSITE-ProRule" id="PRU00703"/>
    </source>
</evidence>
<dbReference type="SUPFAM" id="SSF54631">
    <property type="entry name" value="CBS-domain pair"/>
    <property type="match status" value="1"/>
</dbReference>
<gene>
    <name evidence="6" type="ORF">FD21_GL001124</name>
</gene>
<comment type="caution">
    <text evidence="6">The sequence shown here is derived from an EMBL/GenBank/DDBJ whole genome shotgun (WGS) entry which is preliminary data.</text>
</comment>
<evidence type="ECO:0000259" key="5">
    <source>
        <dbReference type="PROSITE" id="PS51371"/>
    </source>
</evidence>
<dbReference type="CDD" id="cd04590">
    <property type="entry name" value="CBS_pair_CorC_HlyC_assoc"/>
    <property type="match status" value="1"/>
</dbReference>
<name>A0A0R2CEB9_9LACO</name>
<dbReference type="RefSeq" id="WP_056970417.1">
    <property type="nucleotide sequence ID" value="NZ_AYYX01000003.1"/>
</dbReference>
<dbReference type="PANTHER" id="PTHR22777">
    <property type="entry name" value="HEMOLYSIN-RELATED"/>
    <property type="match status" value="1"/>
</dbReference>
<keyword evidence="2 3" id="KW-0129">CBS domain</keyword>
<dbReference type="InterPro" id="IPR046342">
    <property type="entry name" value="CBS_dom_sf"/>
</dbReference>
<dbReference type="PATRIC" id="fig|1133569.4.peg.1253"/>
<dbReference type="Gene3D" id="3.10.580.10">
    <property type="entry name" value="CBS-domain"/>
    <property type="match status" value="1"/>
</dbReference>
<proteinExistence type="predicted"/>
<dbReference type="STRING" id="1133569.FD21_GL001124"/>
<evidence type="ECO:0000256" key="4">
    <source>
        <dbReference type="SAM" id="Phobius"/>
    </source>
</evidence>
<accession>A0A0R2CEB9</accession>
<keyword evidence="1" id="KW-0677">Repeat</keyword>
<dbReference type="InterPro" id="IPR016169">
    <property type="entry name" value="FAD-bd_PCMH_sub2"/>
</dbReference>
<dbReference type="FunFam" id="3.10.580.10:FF:000002">
    <property type="entry name" value="Magnesium/cobalt efflux protein CorC"/>
    <property type="match status" value="1"/>
</dbReference>
<dbReference type="Proteomes" id="UP000051576">
    <property type="component" value="Unassembled WGS sequence"/>
</dbReference>
<dbReference type="SMART" id="SM01091">
    <property type="entry name" value="CorC_HlyC"/>
    <property type="match status" value="1"/>
</dbReference>
<organism evidence="6 7">
    <name type="scientific">Liquorilactobacillus vini DSM 20605</name>
    <dbReference type="NCBI Taxonomy" id="1133569"/>
    <lineage>
        <taxon>Bacteria</taxon>
        <taxon>Bacillati</taxon>
        <taxon>Bacillota</taxon>
        <taxon>Bacilli</taxon>
        <taxon>Lactobacillales</taxon>
        <taxon>Lactobacillaceae</taxon>
        <taxon>Liquorilactobacillus</taxon>
    </lineage>
</organism>
<sequence length="418" mass="47603">MNPDPASAVLVLLSLCLLTNAAICSGMTVAVNLLDRPVSLLKKAQLDQVNFTERSTDLRIIATWNFTVGLIILGIIFNNHIFWQNNWWWFLLLVGFLLAILNEIIQQLVKNDPQKFLTYCGKWTKLSLKFSGPIIWLTKKISKIFLRKSLKSIPEEGQNKTSAVFLKEIIDQQGKFNEGTFQMLKGVVSLQQKIVREVMVARTDAFMIDIKNDNDRNIDAIVQLPYSRVPVFSESKDNIVGIVHIKNLLYAAREEGFEHIKIRRVMQPALFIPETLPVDKALIKLKKTRNQMAILFDEYGGVVGLVTLEDLIEEIVGEISDESDQPKPKYQQISNYEFLVEGRLPLDEFNAKFKTNLQKDDIDTIAGYLIACYGEIPADDSHVEVKMTNMKLVTEQVSEGRILKIRVILPPKNKLNLK</sequence>
<dbReference type="AlphaFoldDB" id="A0A0R2CEB9"/>
<evidence type="ECO:0000313" key="7">
    <source>
        <dbReference type="Proteomes" id="UP000051576"/>
    </source>
</evidence>
<dbReference type="eggNOG" id="COG1253">
    <property type="taxonomic scope" value="Bacteria"/>
</dbReference>